<name>A0A223LI44_9CAUD</name>
<dbReference type="GO" id="GO:0019028">
    <property type="term" value="C:viral capsid"/>
    <property type="evidence" value="ECO:0007669"/>
    <property type="project" value="UniProtKB-KW"/>
</dbReference>
<dbReference type="Proteomes" id="UP000222256">
    <property type="component" value="Segment"/>
</dbReference>
<protein>
    <submittedName>
        <fullName evidence="3">Putative major capsid protein</fullName>
    </submittedName>
</protein>
<sequence length="346" mass="38491">MADLRLGEQGLQNFTPLMTLVPRVENMLEKMGLFDVEYSDESVVAFERIVSGMDNMYSVARGADRQAAGDDEARTAWVELPFFTLDKIIKPKDVQSLREFATAQDPETVRSKAARVIARIQKSHAKLHQKVMYQALKGSTYAVDANGNPRPNLQRSFQSMFEIPNADMYNGAAGGAATYDLTDQASNPADEFEKVRKHVFAKAGDLGDNYEIVAILGTDAFTALKNHTDYVEAFANYASQEEPLRQRLGGLSTGRVLRWQGITYLEDVSGEVEANKGYIFPRGMDDMFKLVYGHSDTIAGANREEAISDGYLFIKGDERKEVIESESSLVACVTQDQLIARYSFTV</sequence>
<keyword evidence="1" id="KW-0167">Capsid protein</keyword>
<evidence type="ECO:0000313" key="3">
    <source>
        <dbReference type="EMBL" id="ASU03378.1"/>
    </source>
</evidence>
<accession>A0A223LI44</accession>
<reference evidence="3 4" key="1">
    <citation type="submission" date="2017-06" db="EMBL/GenBank/DDBJ databases">
        <title>A Novel Lytic Pseudoalteromonas phage Isolated from Qingdao coast of China.</title>
        <authorList>
            <person name="Li H."/>
        </authorList>
    </citation>
    <scope>NUCLEOTIDE SEQUENCE [LARGE SCALE GENOMIC DNA]</scope>
</reference>
<keyword evidence="2" id="KW-1035">Host cytoplasm</keyword>
<dbReference type="InterPro" id="IPR005564">
    <property type="entry name" value="Major_capsid_GpE"/>
</dbReference>
<dbReference type="Pfam" id="PF03864">
    <property type="entry name" value="Phage_cap_E"/>
    <property type="match status" value="1"/>
</dbReference>
<dbReference type="GeneID" id="54981701"/>
<evidence type="ECO:0000313" key="4">
    <source>
        <dbReference type="Proteomes" id="UP000222256"/>
    </source>
</evidence>
<keyword evidence="1" id="KW-0946">Virion</keyword>
<dbReference type="EMBL" id="MF370964">
    <property type="protein sequence ID" value="ASU03378.1"/>
    <property type="molecule type" value="Genomic_DNA"/>
</dbReference>
<proteinExistence type="predicted"/>
<keyword evidence="4" id="KW-1185">Reference proteome</keyword>
<evidence type="ECO:0000256" key="2">
    <source>
        <dbReference type="ARBA" id="ARBA00023200"/>
    </source>
</evidence>
<evidence type="ECO:0000256" key="1">
    <source>
        <dbReference type="ARBA" id="ARBA00022561"/>
    </source>
</evidence>
<organism evidence="3 4">
    <name type="scientific">Pseudoalteromonas phage J2-1</name>
    <dbReference type="NCBI Taxonomy" id="2023998"/>
    <lineage>
        <taxon>Viruses</taxon>
        <taxon>Duplodnaviria</taxon>
        <taxon>Heunggongvirae</taxon>
        <taxon>Uroviricota</taxon>
        <taxon>Caudoviricetes</taxon>
        <taxon>Qingdaovirus</taxon>
        <taxon>Qingdaovirus J21</taxon>
    </lineage>
</organism>
<dbReference type="KEGG" id="vg:54981701"/>
<dbReference type="RefSeq" id="YP_009791519.1">
    <property type="nucleotide sequence ID" value="NC_047839.1"/>
</dbReference>